<dbReference type="GeneID" id="106814119"/>
<gene>
    <name evidence="6" type="primary">LOC106814119</name>
</gene>
<dbReference type="InterPro" id="IPR056611">
    <property type="entry name" value="ENOX1/2_dom"/>
</dbReference>
<evidence type="ECO:0000256" key="3">
    <source>
        <dbReference type="SAM" id="MobiDB-lite"/>
    </source>
</evidence>
<feature type="region of interest" description="Disordered" evidence="3">
    <location>
        <begin position="432"/>
        <end position="455"/>
    </location>
</feature>
<feature type="coiled-coil region" evidence="2">
    <location>
        <begin position="466"/>
        <end position="532"/>
    </location>
</feature>
<dbReference type="SMART" id="SM00360">
    <property type="entry name" value="RRM"/>
    <property type="match status" value="1"/>
</dbReference>
<feature type="compositionally biased region" description="Basic and acidic residues" evidence="3">
    <location>
        <begin position="51"/>
        <end position="71"/>
    </location>
</feature>
<dbReference type="Pfam" id="PF23267">
    <property type="entry name" value="ENOX1"/>
    <property type="match status" value="1"/>
</dbReference>
<dbReference type="Pfam" id="PF00076">
    <property type="entry name" value="RRM_1"/>
    <property type="match status" value="1"/>
</dbReference>
<dbReference type="Proteomes" id="UP000695022">
    <property type="component" value="Unplaced"/>
</dbReference>
<dbReference type="SUPFAM" id="SSF54928">
    <property type="entry name" value="RNA-binding domain, RBD"/>
    <property type="match status" value="1"/>
</dbReference>
<reference evidence="6" key="1">
    <citation type="submission" date="2025-08" db="UniProtKB">
        <authorList>
            <consortium name="RefSeq"/>
        </authorList>
    </citation>
    <scope>IDENTIFICATION</scope>
</reference>
<evidence type="ECO:0000256" key="1">
    <source>
        <dbReference type="PROSITE-ProRule" id="PRU00176"/>
    </source>
</evidence>
<dbReference type="InterPro" id="IPR012677">
    <property type="entry name" value="Nucleotide-bd_a/b_plait_sf"/>
</dbReference>
<dbReference type="RefSeq" id="XP_014673890.1">
    <property type="nucleotide sequence ID" value="XM_014818404.1"/>
</dbReference>
<evidence type="ECO:0000313" key="5">
    <source>
        <dbReference type="Proteomes" id="UP000695022"/>
    </source>
</evidence>
<sequence>MNPATNDQPLQFNMNKNKPPMAVPLEELQHQEHSVPSAERDGHNGNSERSQFSDRDHHNSEDREFRLRHEPPPIGPQVPTSAWAPGVPMVPGPAMMHGGPMGDPNMMMGGFGFNPPFGYMPPGPPGPPLPQKEIIHCKSCTLFPPNPNAPPPSTRERPPGCRTVFVGGLPENVTEEIVQEVFDRCGPIISVRMSKKNFCHIRFEQEMIDNELWMQLGESYIGDNAHINRAIELSGYRVRMGSNMDPPNSGRLHVDFAQARDDLYEWECAQRGVMRELRHRQRMEQERLRPPSPPPVVHFSDHEAMAISEQLKNEESFFKASSLLMQWLERGDCSRRNANTFYSMIQSTNSHVRQILNQKQAYEEEAMKFKEQMKQRMQGLLTQFDQIDRVFSAASKQKVWDHFSKPQRKNLDLWRKQCQEIKASSLEEFLSDRQEDEMELSDGEDSGVSAPKKQKTEEELVAHAHMHAQSMQLSNLKEENDQLRCQVDAYKNEVDILKSEHKDLIDYKDNQLKALQNTLESMQKQLMENLRKQKDSGEEIKKLRALAAATTDVIIDGQQGLVLMDEARLDGTAEPEVPIPVKAEVAKVPDTSSSGIDGRQISQKDAKLIGLIATFLHVHPFGAGSDYICSYLQRLTTGILVRER</sequence>
<feature type="domain" description="RRM" evidence="4">
    <location>
        <begin position="162"/>
        <end position="259"/>
    </location>
</feature>
<evidence type="ECO:0000313" key="6">
    <source>
        <dbReference type="RefSeq" id="XP_014673890.1"/>
    </source>
</evidence>
<dbReference type="InterPro" id="IPR000504">
    <property type="entry name" value="RRM_dom"/>
</dbReference>
<dbReference type="PANTHER" id="PTHR16001">
    <property type="entry name" value="ECTO-NOX DISULFIDE-THIOL EXCHANGER"/>
    <property type="match status" value="1"/>
</dbReference>
<dbReference type="PROSITE" id="PS50102">
    <property type="entry name" value="RRM"/>
    <property type="match status" value="1"/>
</dbReference>
<organism evidence="5 6">
    <name type="scientific">Priapulus caudatus</name>
    <name type="common">Priapulid worm</name>
    <dbReference type="NCBI Taxonomy" id="37621"/>
    <lineage>
        <taxon>Eukaryota</taxon>
        <taxon>Metazoa</taxon>
        <taxon>Ecdysozoa</taxon>
        <taxon>Scalidophora</taxon>
        <taxon>Priapulida</taxon>
        <taxon>Priapulimorpha</taxon>
        <taxon>Priapulimorphida</taxon>
        <taxon>Priapulidae</taxon>
        <taxon>Priapulus</taxon>
    </lineage>
</organism>
<evidence type="ECO:0000256" key="2">
    <source>
        <dbReference type="SAM" id="Coils"/>
    </source>
</evidence>
<dbReference type="PANTHER" id="PTHR16001:SF4">
    <property type="entry name" value="ECTO-NOX DISULFIDE-THIOL EXCHANGER 1-LIKE PROTEIN"/>
    <property type="match status" value="1"/>
</dbReference>
<name>A0ABM1ENW9_PRICU</name>
<feature type="coiled-coil region" evidence="2">
    <location>
        <begin position="345"/>
        <end position="372"/>
    </location>
</feature>
<keyword evidence="1" id="KW-0694">RNA-binding</keyword>
<keyword evidence="5" id="KW-1185">Reference proteome</keyword>
<dbReference type="InterPro" id="IPR038876">
    <property type="entry name" value="ENOX"/>
</dbReference>
<protein>
    <submittedName>
        <fullName evidence="6">Ecto-NOX disulfide-thiol exchanger 2-like isoform X1</fullName>
    </submittedName>
</protein>
<dbReference type="InterPro" id="IPR035979">
    <property type="entry name" value="RBD_domain_sf"/>
</dbReference>
<feature type="region of interest" description="Disordered" evidence="3">
    <location>
        <begin position="1"/>
        <end position="81"/>
    </location>
</feature>
<evidence type="ECO:0000259" key="4">
    <source>
        <dbReference type="PROSITE" id="PS50102"/>
    </source>
</evidence>
<proteinExistence type="predicted"/>
<feature type="compositionally biased region" description="Basic and acidic residues" evidence="3">
    <location>
        <begin position="27"/>
        <end position="43"/>
    </location>
</feature>
<accession>A0ABM1ENW9</accession>
<dbReference type="Gene3D" id="3.30.70.330">
    <property type="match status" value="1"/>
</dbReference>
<feature type="compositionally biased region" description="Acidic residues" evidence="3">
    <location>
        <begin position="434"/>
        <end position="445"/>
    </location>
</feature>
<keyword evidence="2" id="KW-0175">Coiled coil</keyword>
<feature type="compositionally biased region" description="Polar residues" evidence="3">
    <location>
        <begin position="1"/>
        <end position="16"/>
    </location>
</feature>